<evidence type="ECO:0000313" key="14">
    <source>
        <dbReference type="Ensembl" id="ENSACAP00000023472.2"/>
    </source>
</evidence>
<dbReference type="PANTHER" id="PTHR23065:SF7">
    <property type="entry name" value="NOSTRIN, ISOFORM H"/>
    <property type="match status" value="1"/>
</dbReference>
<dbReference type="Proteomes" id="UP000001646">
    <property type="component" value="Chromosome 1"/>
</dbReference>
<feature type="domain" description="REM-1" evidence="13">
    <location>
        <begin position="310"/>
        <end position="391"/>
    </location>
</feature>
<dbReference type="SMART" id="SM00326">
    <property type="entry name" value="SH3"/>
    <property type="match status" value="1"/>
</dbReference>
<dbReference type="CDD" id="cd11823">
    <property type="entry name" value="SH3_Nostrin"/>
    <property type="match status" value="1"/>
</dbReference>
<feature type="domain" description="F-BAR" evidence="12">
    <location>
        <begin position="1"/>
        <end position="279"/>
    </location>
</feature>
<feature type="domain" description="SH3" evidence="11">
    <location>
        <begin position="469"/>
        <end position="528"/>
    </location>
</feature>
<dbReference type="Ensembl" id="ENSACAT00000030892.2">
    <property type="protein sequence ID" value="ENSACAP00000023472.2"/>
    <property type="gene ID" value="ENSACAG00000001196.4"/>
</dbReference>
<evidence type="ECO:0000256" key="7">
    <source>
        <dbReference type="PROSITE-ProRule" id="PRU00192"/>
    </source>
</evidence>
<evidence type="ECO:0000256" key="10">
    <source>
        <dbReference type="SAM" id="MobiDB-lite"/>
    </source>
</evidence>
<evidence type="ECO:0000259" key="12">
    <source>
        <dbReference type="PROSITE" id="PS51741"/>
    </source>
</evidence>
<dbReference type="InterPro" id="IPR036028">
    <property type="entry name" value="SH3-like_dom_sf"/>
</dbReference>
<dbReference type="Pfam" id="PF25610">
    <property type="entry name" value="HR1_TOCA"/>
    <property type="match status" value="1"/>
</dbReference>
<dbReference type="GeneTree" id="ENSGT00510000048120"/>
<dbReference type="InterPro" id="IPR027267">
    <property type="entry name" value="AH/BAR_dom_sf"/>
</dbReference>
<dbReference type="GO" id="GO:0003677">
    <property type="term" value="F:DNA binding"/>
    <property type="evidence" value="ECO:0007669"/>
    <property type="project" value="Ensembl"/>
</dbReference>
<dbReference type="InterPro" id="IPR035656">
    <property type="entry name" value="Nostrin_SH3"/>
</dbReference>
<reference evidence="14" key="3">
    <citation type="submission" date="2025-09" db="UniProtKB">
        <authorList>
            <consortium name="Ensembl"/>
        </authorList>
    </citation>
    <scope>IDENTIFICATION</scope>
</reference>
<dbReference type="Gene3D" id="1.20.1270.60">
    <property type="entry name" value="Arfaptin homology (AH) domain/BAR domain"/>
    <property type="match status" value="1"/>
</dbReference>
<dbReference type="Bgee" id="ENSACAG00000001196">
    <property type="expression patterns" value="Expressed in dewlap and 3 other cell types or tissues"/>
</dbReference>
<dbReference type="GO" id="GO:0005634">
    <property type="term" value="C:nucleus"/>
    <property type="evidence" value="ECO:0007669"/>
    <property type="project" value="Ensembl"/>
</dbReference>
<evidence type="ECO:0000259" key="13">
    <source>
        <dbReference type="PROSITE" id="PS51860"/>
    </source>
</evidence>
<evidence type="ECO:0000256" key="8">
    <source>
        <dbReference type="PROSITE-ProRule" id="PRU01077"/>
    </source>
</evidence>
<dbReference type="InParanoid" id="R4GDK8"/>
<organism evidence="14 15">
    <name type="scientific">Anolis carolinensis</name>
    <name type="common">Green anole</name>
    <name type="synonym">American chameleon</name>
    <dbReference type="NCBI Taxonomy" id="28377"/>
    <lineage>
        <taxon>Eukaryota</taxon>
        <taxon>Metazoa</taxon>
        <taxon>Chordata</taxon>
        <taxon>Craniata</taxon>
        <taxon>Vertebrata</taxon>
        <taxon>Euteleostomi</taxon>
        <taxon>Lepidosauria</taxon>
        <taxon>Squamata</taxon>
        <taxon>Bifurcata</taxon>
        <taxon>Unidentata</taxon>
        <taxon>Episquamata</taxon>
        <taxon>Toxicofera</taxon>
        <taxon>Iguania</taxon>
        <taxon>Dactyloidae</taxon>
        <taxon>Anolis</taxon>
    </lineage>
</organism>
<evidence type="ECO:0000256" key="5">
    <source>
        <dbReference type="ARBA" id="ARBA00023054"/>
    </source>
</evidence>
<reference evidence="14 15" key="1">
    <citation type="submission" date="2009-12" db="EMBL/GenBank/DDBJ databases">
        <title>The Genome Sequence of Anolis carolinensis (Green Anole Lizard).</title>
        <authorList>
            <consortium name="The Genome Sequencing Platform"/>
            <person name="Di Palma F."/>
            <person name="Alfoldi J."/>
            <person name="Heiman D."/>
            <person name="Young S."/>
            <person name="Grabherr M."/>
            <person name="Johnson J."/>
            <person name="Lander E.S."/>
            <person name="Lindblad-Toh K."/>
        </authorList>
    </citation>
    <scope>NUCLEOTIDE SEQUENCE [LARGE SCALE GENOMIC DNA]</scope>
    <source>
        <strain evidence="14 15">JBL SC #1</strain>
    </source>
</reference>
<gene>
    <name evidence="14" type="primary">NOSTRIN</name>
</gene>
<protein>
    <submittedName>
        <fullName evidence="14">Nitric oxide synthase trafficking</fullName>
    </submittedName>
</protein>
<dbReference type="SUPFAM" id="SSF103657">
    <property type="entry name" value="BAR/IMD domain-like"/>
    <property type="match status" value="1"/>
</dbReference>
<dbReference type="InterPro" id="IPR001452">
    <property type="entry name" value="SH3_domain"/>
</dbReference>
<reference evidence="14" key="2">
    <citation type="submission" date="2025-08" db="UniProtKB">
        <authorList>
            <consortium name="Ensembl"/>
        </authorList>
    </citation>
    <scope>IDENTIFICATION</scope>
</reference>
<dbReference type="GO" id="GO:0045892">
    <property type="term" value="P:negative regulation of DNA-templated transcription"/>
    <property type="evidence" value="ECO:0007669"/>
    <property type="project" value="Ensembl"/>
</dbReference>
<evidence type="ECO:0000256" key="4">
    <source>
        <dbReference type="ARBA" id="ARBA00022553"/>
    </source>
</evidence>
<evidence type="ECO:0000256" key="3">
    <source>
        <dbReference type="ARBA" id="ARBA00022490"/>
    </source>
</evidence>
<feature type="coiled-coil region" evidence="9">
    <location>
        <begin position="325"/>
        <end position="352"/>
    </location>
</feature>
<evidence type="ECO:0000256" key="1">
    <source>
        <dbReference type="ARBA" id="ARBA00004245"/>
    </source>
</evidence>
<comment type="subcellular location">
    <subcellularLocation>
        <location evidence="1">Cytoplasm</location>
        <location evidence="1">Cytoskeleton</location>
    </subcellularLocation>
</comment>
<feature type="region of interest" description="Disordered" evidence="10">
    <location>
        <begin position="524"/>
        <end position="543"/>
    </location>
</feature>
<evidence type="ECO:0000259" key="11">
    <source>
        <dbReference type="PROSITE" id="PS50002"/>
    </source>
</evidence>
<keyword evidence="5 8" id="KW-0175">Coiled coil</keyword>
<keyword evidence="4" id="KW-0597">Phosphoprotein</keyword>
<proteinExistence type="predicted"/>
<dbReference type="PRINTS" id="PR00452">
    <property type="entry name" value="SH3DOMAIN"/>
</dbReference>
<evidence type="ECO:0000256" key="2">
    <source>
        <dbReference type="ARBA" id="ARBA00022443"/>
    </source>
</evidence>
<name>R4GDK8_ANOCA</name>
<dbReference type="InterPro" id="IPR057870">
    <property type="entry name" value="HR1_TOCA"/>
</dbReference>
<dbReference type="Pfam" id="PF00018">
    <property type="entry name" value="SH3_1"/>
    <property type="match status" value="1"/>
</dbReference>
<evidence type="ECO:0000256" key="9">
    <source>
        <dbReference type="SAM" id="Coils"/>
    </source>
</evidence>
<dbReference type="InterPro" id="IPR011072">
    <property type="entry name" value="HR1_rho-bd"/>
</dbReference>
<keyword evidence="3" id="KW-0963">Cytoplasm</keyword>
<dbReference type="FunFam" id="2.30.30.40:FF:000072">
    <property type="entry name" value="Unconventional Myosin IB"/>
    <property type="match status" value="1"/>
</dbReference>
<dbReference type="PROSITE" id="PS51860">
    <property type="entry name" value="REM_1"/>
    <property type="match status" value="1"/>
</dbReference>
<dbReference type="GO" id="GO:0007165">
    <property type="term" value="P:signal transduction"/>
    <property type="evidence" value="ECO:0007669"/>
    <property type="project" value="InterPro"/>
</dbReference>
<dbReference type="AlphaFoldDB" id="R4GDK8"/>
<dbReference type="Gene3D" id="6.10.140.470">
    <property type="match status" value="1"/>
</dbReference>
<dbReference type="PANTHER" id="PTHR23065">
    <property type="entry name" value="PROLINE-SERINE-THREONINE PHOSPHATASE INTERACTING PROTEIN 1"/>
    <property type="match status" value="1"/>
</dbReference>
<dbReference type="PROSITE" id="PS50002">
    <property type="entry name" value="SH3"/>
    <property type="match status" value="1"/>
</dbReference>
<dbReference type="InterPro" id="IPR031160">
    <property type="entry name" value="F_BAR_dom"/>
</dbReference>
<keyword evidence="2 7" id="KW-0728">SH3 domain</keyword>
<keyword evidence="6" id="KW-0206">Cytoskeleton</keyword>
<evidence type="ECO:0000313" key="15">
    <source>
        <dbReference type="Proteomes" id="UP000001646"/>
    </source>
</evidence>
<dbReference type="SUPFAM" id="SSF50044">
    <property type="entry name" value="SH3-domain"/>
    <property type="match status" value="1"/>
</dbReference>
<sequence>MGFSVLGLKKNLIEFHLMSCIGEKCLLYFFLDQLSKASRILRHLTDCTMTLESFVDRAHLEITYGKGLEKLATKLSKVLKKMKTNYICSTWLCVSEGMKSASDLHRKLGKDIQMEALSPTNHILVEHEKRKKALDNKVEKAAGMVLDNWRQQIKTKKKLKEFTKDHEALFRETESSQPLASPKTKRKMLKNLEKSAKKLVKDDDDYYKKNLAACETRLKWETTLENCHQSVLDLEKERLYLLYSMLNRYSQQLTSFGENLIACHTTTHNAVCKTDADKDVQTLVRELSIPNEDTKVEFLLTDYYEEDATSLIEKERRQASIKAKVLRLQKDLEKAVQDKTGLERMLEAYTKTPQFSDAKNQNDITEQLYETTLKATLLQANHFKLASVLAEIEQRPKPTNPWNNCISKWKEKDCVHSSVVITCPVKGGHFKRTMSVRSAAEGQTHSSGLPAPASNSMPATFLHPQNGDSVCGTCTALYDYCTEREDELCLNKGDVIVIHHKEEDGWWYGSVKGKRGIFPATYVEEEPPSSGMDLNGDEESFLS</sequence>
<accession>R4GDK8</accession>
<keyword evidence="15" id="KW-1185">Reference proteome</keyword>
<evidence type="ECO:0000256" key="6">
    <source>
        <dbReference type="ARBA" id="ARBA00023212"/>
    </source>
</evidence>
<dbReference type="Gene3D" id="2.30.30.40">
    <property type="entry name" value="SH3 Domains"/>
    <property type="match status" value="1"/>
</dbReference>
<dbReference type="PROSITE" id="PS51741">
    <property type="entry name" value="F_BAR"/>
    <property type="match status" value="1"/>
</dbReference>